<name>A0A1J5QXT7_9ZZZZ</name>
<gene>
    <name evidence="2" type="ORF">GALL_359340</name>
</gene>
<evidence type="ECO:0000313" key="2">
    <source>
        <dbReference type="EMBL" id="OIQ82275.1"/>
    </source>
</evidence>
<evidence type="ECO:0000259" key="1">
    <source>
        <dbReference type="SMART" id="SM01321"/>
    </source>
</evidence>
<dbReference type="InterPro" id="IPR036515">
    <property type="entry name" value="Transposase_17_sf"/>
</dbReference>
<organism evidence="2">
    <name type="scientific">mine drainage metagenome</name>
    <dbReference type="NCBI Taxonomy" id="410659"/>
    <lineage>
        <taxon>unclassified sequences</taxon>
        <taxon>metagenomes</taxon>
        <taxon>ecological metagenomes</taxon>
    </lineage>
</organism>
<dbReference type="PANTHER" id="PTHR34322:SF2">
    <property type="entry name" value="TRANSPOSASE IS200-LIKE DOMAIN-CONTAINING PROTEIN"/>
    <property type="match status" value="1"/>
</dbReference>
<dbReference type="AlphaFoldDB" id="A0A1J5QXT7"/>
<dbReference type="GO" id="GO:0004803">
    <property type="term" value="F:transposase activity"/>
    <property type="evidence" value="ECO:0007669"/>
    <property type="project" value="InterPro"/>
</dbReference>
<proteinExistence type="predicted"/>
<dbReference type="InterPro" id="IPR002686">
    <property type="entry name" value="Transposase_17"/>
</dbReference>
<comment type="caution">
    <text evidence="2">The sequence shown here is derived from an EMBL/GenBank/DDBJ whole genome shotgun (WGS) entry which is preliminary data.</text>
</comment>
<dbReference type="PANTHER" id="PTHR34322">
    <property type="entry name" value="TRANSPOSASE, Y1_TNP DOMAIN-CONTAINING"/>
    <property type="match status" value="1"/>
</dbReference>
<dbReference type="Gene3D" id="3.30.70.1290">
    <property type="entry name" value="Transposase IS200-like"/>
    <property type="match status" value="1"/>
</dbReference>
<feature type="domain" description="Transposase IS200-like" evidence="1">
    <location>
        <begin position="9"/>
        <end position="123"/>
    </location>
</feature>
<dbReference type="SMART" id="SM01321">
    <property type="entry name" value="Y1_Tnp"/>
    <property type="match status" value="1"/>
</dbReference>
<dbReference type="GO" id="GO:0006313">
    <property type="term" value="P:DNA transposition"/>
    <property type="evidence" value="ECO:0007669"/>
    <property type="project" value="InterPro"/>
</dbReference>
<accession>A0A1J5QXT7</accession>
<dbReference type="GO" id="GO:0003677">
    <property type="term" value="F:DNA binding"/>
    <property type="evidence" value="ECO:0007669"/>
    <property type="project" value="InterPro"/>
</dbReference>
<protein>
    <submittedName>
        <fullName evidence="2">Transposase IS200 like protein</fullName>
    </submittedName>
</protein>
<dbReference type="SUPFAM" id="SSF143422">
    <property type="entry name" value="Transposase IS200-like"/>
    <property type="match status" value="1"/>
</dbReference>
<sequence>MARKLRIEYPGALYHVYSRGNYRDHVFRDAGARKAFLVCLEEACKRSRWVLHAYVLMGNHYHLALETPRGNLVEGMQWLQATFANRFNRFRSESGHVFQGRYHAKVLENEAALAAVAHYIHLNPVEAGLVGVERLEDYRDSSFAGLLDPKLRSGCLEVSVFLRHAGELADTKRGRECYRAYLAFVAADEEEKKRLEFDHACQGWAMGSEAWKRALVKEHKDRLDGEAGGEAESREARDLMWLALLEQGLKRLKRGPEDVKRDRKSAAWKVALAAQLRSLGHVKNGWLAKHLNMGAPAGVSRYLSEYAAGQRSEAAKHHAQIANIKV</sequence>
<dbReference type="EMBL" id="MLJW01000822">
    <property type="protein sequence ID" value="OIQ82275.1"/>
    <property type="molecule type" value="Genomic_DNA"/>
</dbReference>
<dbReference type="Pfam" id="PF01797">
    <property type="entry name" value="Y1_Tnp"/>
    <property type="match status" value="1"/>
</dbReference>
<reference evidence="2" key="1">
    <citation type="submission" date="2016-10" db="EMBL/GenBank/DDBJ databases">
        <title>Sequence of Gallionella enrichment culture.</title>
        <authorList>
            <person name="Poehlein A."/>
            <person name="Muehling M."/>
            <person name="Daniel R."/>
        </authorList>
    </citation>
    <scope>NUCLEOTIDE SEQUENCE</scope>
</reference>